<gene>
    <name evidence="2" type="ORF">B1A_04901</name>
</gene>
<dbReference type="EMBL" id="AUZX01003575">
    <property type="protein sequence ID" value="EQD73529.1"/>
    <property type="molecule type" value="Genomic_DNA"/>
</dbReference>
<dbReference type="InterPro" id="IPR014914">
    <property type="entry name" value="RES_dom"/>
</dbReference>
<name>T1CWI1_9ZZZZ</name>
<comment type="caution">
    <text evidence="2">The sequence shown here is derived from an EMBL/GenBank/DDBJ whole genome shotgun (WGS) entry which is preliminary data.</text>
</comment>
<feature type="domain" description="RES" evidence="1">
    <location>
        <begin position="56"/>
        <end position="184"/>
    </location>
</feature>
<accession>T1CWI1</accession>
<dbReference type="Pfam" id="PF08808">
    <property type="entry name" value="RES"/>
    <property type="match status" value="1"/>
</dbReference>
<reference evidence="2" key="1">
    <citation type="submission" date="2013-08" db="EMBL/GenBank/DDBJ databases">
        <authorList>
            <person name="Mendez C."/>
            <person name="Richter M."/>
            <person name="Ferrer M."/>
            <person name="Sanchez J."/>
        </authorList>
    </citation>
    <scope>NUCLEOTIDE SEQUENCE</scope>
</reference>
<organism evidence="2">
    <name type="scientific">mine drainage metagenome</name>
    <dbReference type="NCBI Taxonomy" id="410659"/>
    <lineage>
        <taxon>unclassified sequences</taxon>
        <taxon>metagenomes</taxon>
        <taxon>ecological metagenomes</taxon>
    </lineage>
</organism>
<proteinExistence type="predicted"/>
<evidence type="ECO:0000313" key="2">
    <source>
        <dbReference type="EMBL" id="EQD73529.1"/>
    </source>
</evidence>
<protein>
    <submittedName>
        <fullName evidence="2">RES domain protein</fullName>
    </submittedName>
</protein>
<dbReference type="SMART" id="SM00953">
    <property type="entry name" value="RES"/>
    <property type="match status" value="1"/>
</dbReference>
<reference evidence="2" key="2">
    <citation type="journal article" date="2014" name="ISME J.">
        <title>Microbial stratification in low pH oxic and suboxic macroscopic growths along an acid mine drainage.</title>
        <authorList>
            <person name="Mendez-Garcia C."/>
            <person name="Mesa V."/>
            <person name="Sprenger R.R."/>
            <person name="Richter M."/>
            <person name="Diez M.S."/>
            <person name="Solano J."/>
            <person name="Bargiela R."/>
            <person name="Golyshina O.V."/>
            <person name="Manteca A."/>
            <person name="Ramos J.L."/>
            <person name="Gallego J.R."/>
            <person name="Llorente I."/>
            <person name="Martins Dos Santos V.A."/>
            <person name="Jensen O.N."/>
            <person name="Pelaez A.I."/>
            <person name="Sanchez J."/>
            <person name="Ferrer M."/>
        </authorList>
    </citation>
    <scope>NUCLEOTIDE SEQUENCE</scope>
</reference>
<evidence type="ECO:0000259" key="1">
    <source>
        <dbReference type="SMART" id="SM00953"/>
    </source>
</evidence>
<sequence>MSKFPEPPGVEALCQIVAETLELPAGTPLARIYFSAGPYPSYWNRFRHVGPTAARWDHHLPNSSDGPTEQDRAVLYCAPEVDTCAAEVYQATRRIDRIRDAPALTVFALHAPVTLLDLRGAFATRIGASTAIHSGPRSRARAWARQLYEAYPDVQGFQYGSSMNGHAPAIVLNERAQGALPKEPQFHRALNDDMLVDVLQQIALRLSYGLR</sequence>
<dbReference type="AlphaFoldDB" id="T1CWI1"/>